<proteinExistence type="predicted"/>
<dbReference type="AlphaFoldDB" id="A0A4Y2G8P8"/>
<feature type="non-terminal residue" evidence="2">
    <location>
        <position position="64"/>
    </location>
</feature>
<dbReference type="Pfam" id="PF21787">
    <property type="entry name" value="TNP-like_RNaseH_N"/>
    <property type="match status" value="1"/>
</dbReference>
<accession>A0A4Y2G8P8</accession>
<organism evidence="2 3">
    <name type="scientific">Araneus ventricosus</name>
    <name type="common">Orbweaver spider</name>
    <name type="synonym">Epeira ventricosa</name>
    <dbReference type="NCBI Taxonomy" id="182803"/>
    <lineage>
        <taxon>Eukaryota</taxon>
        <taxon>Metazoa</taxon>
        <taxon>Ecdysozoa</taxon>
        <taxon>Arthropoda</taxon>
        <taxon>Chelicerata</taxon>
        <taxon>Arachnida</taxon>
        <taxon>Araneae</taxon>
        <taxon>Araneomorphae</taxon>
        <taxon>Entelegynae</taxon>
        <taxon>Araneoidea</taxon>
        <taxon>Araneidae</taxon>
        <taxon>Araneus</taxon>
    </lineage>
</organism>
<gene>
    <name evidence="2" type="ORF">AVEN_110334_1</name>
</gene>
<dbReference type="InterPro" id="IPR048365">
    <property type="entry name" value="TNP-like_RNaseH_N"/>
</dbReference>
<comment type="caution">
    <text evidence="2">The sequence shown here is derived from an EMBL/GenBank/DDBJ whole genome shotgun (WGS) entry which is preliminary data.</text>
</comment>
<dbReference type="EMBL" id="BGPR01253342">
    <property type="protein sequence ID" value="GBM49146.1"/>
    <property type="molecule type" value="Genomic_DNA"/>
</dbReference>
<dbReference type="OrthoDB" id="6627680at2759"/>
<evidence type="ECO:0000313" key="2">
    <source>
        <dbReference type="EMBL" id="GBM49146.1"/>
    </source>
</evidence>
<sequence>MSESDRLCVLTLDEMSVKPGLTYATDLDCVDGFTTVKKYDFKEPPFATHALVFMARGNVKNWKQ</sequence>
<dbReference type="Proteomes" id="UP000499080">
    <property type="component" value="Unassembled WGS sequence"/>
</dbReference>
<protein>
    <recommendedName>
        <fullName evidence="1">Transposable element P transposase-like RNase H domain-containing protein</fullName>
    </recommendedName>
</protein>
<name>A0A4Y2G8P8_ARAVE</name>
<feature type="domain" description="Transposable element P transposase-like RNase H" evidence="1">
    <location>
        <begin position="2"/>
        <end position="64"/>
    </location>
</feature>
<reference evidence="2 3" key="1">
    <citation type="journal article" date="2019" name="Sci. Rep.">
        <title>Orb-weaving spider Araneus ventricosus genome elucidates the spidroin gene catalogue.</title>
        <authorList>
            <person name="Kono N."/>
            <person name="Nakamura H."/>
            <person name="Ohtoshi R."/>
            <person name="Moran D.A.P."/>
            <person name="Shinohara A."/>
            <person name="Yoshida Y."/>
            <person name="Fujiwara M."/>
            <person name="Mori M."/>
            <person name="Tomita M."/>
            <person name="Arakawa K."/>
        </authorList>
    </citation>
    <scope>NUCLEOTIDE SEQUENCE [LARGE SCALE GENOMIC DNA]</scope>
</reference>
<keyword evidence="3" id="KW-1185">Reference proteome</keyword>
<evidence type="ECO:0000259" key="1">
    <source>
        <dbReference type="Pfam" id="PF21787"/>
    </source>
</evidence>
<evidence type="ECO:0000313" key="3">
    <source>
        <dbReference type="Proteomes" id="UP000499080"/>
    </source>
</evidence>